<gene>
    <name evidence="2" type="ORF">ASPTUDRAFT_37069</name>
</gene>
<feature type="region of interest" description="Disordered" evidence="1">
    <location>
        <begin position="60"/>
        <end position="81"/>
    </location>
</feature>
<proteinExistence type="predicted"/>
<protein>
    <submittedName>
        <fullName evidence="2">Uncharacterized protein</fullName>
    </submittedName>
</protein>
<dbReference type="AlphaFoldDB" id="A0A1L9NMG0"/>
<dbReference type="VEuPathDB" id="FungiDB:ASPTUDRAFT_37069"/>
<keyword evidence="3" id="KW-1185">Reference proteome</keyword>
<evidence type="ECO:0000256" key="1">
    <source>
        <dbReference type="SAM" id="MobiDB-lite"/>
    </source>
</evidence>
<accession>A0A1L9NMG0</accession>
<sequence length="81" mass="8628">MSSYDVQLSVDFGPDTWSGKLLPVSNTARGLAENCSGPTSANQSSLLPIHLGQMHPSIDGFGSAITTRGPHDKHPPMYYPS</sequence>
<dbReference type="Proteomes" id="UP000184304">
    <property type="component" value="Unassembled WGS sequence"/>
</dbReference>
<reference evidence="3" key="1">
    <citation type="journal article" date="2017" name="Genome Biol.">
        <title>Comparative genomics reveals high biological diversity and specific adaptations in the industrially and medically important fungal genus Aspergillus.</title>
        <authorList>
            <person name="de Vries R.P."/>
            <person name="Riley R."/>
            <person name="Wiebenga A."/>
            <person name="Aguilar-Osorio G."/>
            <person name="Amillis S."/>
            <person name="Uchima C.A."/>
            <person name="Anderluh G."/>
            <person name="Asadollahi M."/>
            <person name="Askin M."/>
            <person name="Barry K."/>
            <person name="Battaglia E."/>
            <person name="Bayram O."/>
            <person name="Benocci T."/>
            <person name="Braus-Stromeyer S.A."/>
            <person name="Caldana C."/>
            <person name="Canovas D."/>
            <person name="Cerqueira G.C."/>
            <person name="Chen F."/>
            <person name="Chen W."/>
            <person name="Choi C."/>
            <person name="Clum A."/>
            <person name="Dos Santos R.A."/>
            <person name="Damasio A.R."/>
            <person name="Diallinas G."/>
            <person name="Emri T."/>
            <person name="Fekete E."/>
            <person name="Flipphi M."/>
            <person name="Freyberg S."/>
            <person name="Gallo A."/>
            <person name="Gournas C."/>
            <person name="Habgood R."/>
            <person name="Hainaut M."/>
            <person name="Harispe M.L."/>
            <person name="Henrissat B."/>
            <person name="Hilden K.S."/>
            <person name="Hope R."/>
            <person name="Hossain A."/>
            <person name="Karabika E."/>
            <person name="Karaffa L."/>
            <person name="Karanyi Z."/>
            <person name="Krasevec N."/>
            <person name="Kuo A."/>
            <person name="Kusch H."/>
            <person name="LaButti K."/>
            <person name="Lagendijk E.L."/>
            <person name="Lapidus A."/>
            <person name="Levasseur A."/>
            <person name="Lindquist E."/>
            <person name="Lipzen A."/>
            <person name="Logrieco A.F."/>
            <person name="MacCabe A."/>
            <person name="Maekelae M.R."/>
            <person name="Malavazi I."/>
            <person name="Melin P."/>
            <person name="Meyer V."/>
            <person name="Mielnichuk N."/>
            <person name="Miskei M."/>
            <person name="Molnar A.P."/>
            <person name="Mule G."/>
            <person name="Ngan C.Y."/>
            <person name="Orejas M."/>
            <person name="Orosz E."/>
            <person name="Ouedraogo J.P."/>
            <person name="Overkamp K.M."/>
            <person name="Park H.-S."/>
            <person name="Perrone G."/>
            <person name="Piumi F."/>
            <person name="Punt P.J."/>
            <person name="Ram A.F."/>
            <person name="Ramon A."/>
            <person name="Rauscher S."/>
            <person name="Record E."/>
            <person name="Riano-Pachon D.M."/>
            <person name="Robert V."/>
            <person name="Roehrig J."/>
            <person name="Ruller R."/>
            <person name="Salamov A."/>
            <person name="Salih N.S."/>
            <person name="Samson R.A."/>
            <person name="Sandor E."/>
            <person name="Sanguinetti M."/>
            <person name="Schuetze T."/>
            <person name="Sepcic K."/>
            <person name="Shelest E."/>
            <person name="Sherlock G."/>
            <person name="Sophianopoulou V."/>
            <person name="Squina F.M."/>
            <person name="Sun H."/>
            <person name="Susca A."/>
            <person name="Todd R.B."/>
            <person name="Tsang A."/>
            <person name="Unkles S.E."/>
            <person name="van de Wiele N."/>
            <person name="van Rossen-Uffink D."/>
            <person name="Oliveira J.V."/>
            <person name="Vesth T.C."/>
            <person name="Visser J."/>
            <person name="Yu J.-H."/>
            <person name="Zhou M."/>
            <person name="Andersen M.R."/>
            <person name="Archer D.B."/>
            <person name="Baker S.E."/>
            <person name="Benoit I."/>
            <person name="Brakhage A.A."/>
            <person name="Braus G.H."/>
            <person name="Fischer R."/>
            <person name="Frisvad J.C."/>
            <person name="Goldman G.H."/>
            <person name="Houbraken J."/>
            <person name="Oakley B."/>
            <person name="Pocsi I."/>
            <person name="Scazzocchio C."/>
            <person name="Seiboth B."/>
            <person name="vanKuyk P.A."/>
            <person name="Wortman J."/>
            <person name="Dyer P.S."/>
            <person name="Grigoriev I.V."/>
        </authorList>
    </citation>
    <scope>NUCLEOTIDE SEQUENCE [LARGE SCALE GENOMIC DNA]</scope>
    <source>
        <strain evidence="3">CBS 134.48</strain>
    </source>
</reference>
<name>A0A1L9NMG0_ASPTC</name>
<evidence type="ECO:0000313" key="2">
    <source>
        <dbReference type="EMBL" id="OJI90382.1"/>
    </source>
</evidence>
<evidence type="ECO:0000313" key="3">
    <source>
        <dbReference type="Proteomes" id="UP000184304"/>
    </source>
</evidence>
<dbReference type="EMBL" id="KV878176">
    <property type="protein sequence ID" value="OJI90382.1"/>
    <property type="molecule type" value="Genomic_DNA"/>
</dbReference>
<organism evidence="2 3">
    <name type="scientific">Aspergillus tubingensis (strain CBS 134.48)</name>
    <dbReference type="NCBI Taxonomy" id="767770"/>
    <lineage>
        <taxon>Eukaryota</taxon>
        <taxon>Fungi</taxon>
        <taxon>Dikarya</taxon>
        <taxon>Ascomycota</taxon>
        <taxon>Pezizomycotina</taxon>
        <taxon>Eurotiomycetes</taxon>
        <taxon>Eurotiomycetidae</taxon>
        <taxon>Eurotiales</taxon>
        <taxon>Aspergillaceae</taxon>
        <taxon>Aspergillus</taxon>
        <taxon>Aspergillus subgen. Circumdati</taxon>
    </lineage>
</organism>